<evidence type="ECO:0000256" key="1">
    <source>
        <dbReference type="ARBA" id="ARBA00023015"/>
    </source>
</evidence>
<keyword evidence="4" id="KW-0238">DNA-binding</keyword>
<dbReference type="InterPro" id="IPR009057">
    <property type="entry name" value="Homeodomain-like_sf"/>
</dbReference>
<dbReference type="PANTHER" id="PTHR43130">
    <property type="entry name" value="ARAC-FAMILY TRANSCRIPTIONAL REGULATOR"/>
    <property type="match status" value="1"/>
</dbReference>
<sequence length="330" mass="37376">MIKITILALDNVLASSVMGTMDTFGQTGVTWNFIAGHDEVSYFDINIVTQDGKPVKTRHQAAIYPNGSIQDIESTDLIMISSFSDYKTIETSGKAIEWLREQNKKGTTIAGICAGAYILAETGLLNGKTATTHWGFANDFRKRYPQINLQSEKIITDEGNLLCSGGCNSYIDLSIYLIERYCGQSIALESSKAMLHDIGRNSQKPYTVFQFAKDHADSKIKLIQIWFEENYNQRIDIGVLAKNFGLSRRVLERRFNAATGNTPLLYLQRLRVEIAKNLLEKTSKTFSEIAFFVGYEDTSFFRKIFKKHTKLLPKEYKTKFFRAIEVLPGH</sequence>
<reference evidence="5" key="1">
    <citation type="submission" date="2016-10" db="EMBL/GenBank/DDBJ databases">
        <authorList>
            <person name="Varghese N."/>
            <person name="Submissions S."/>
        </authorList>
    </citation>
    <scope>NUCLEOTIDE SEQUENCE [LARGE SCALE GENOMIC DNA]</scope>
    <source>
        <strain evidence="5">DSM 3384</strain>
    </source>
</reference>
<dbReference type="PANTHER" id="PTHR43130:SF11">
    <property type="entry name" value="TRANSCRIPTIONAL REGULATORY PROTEIN"/>
    <property type="match status" value="1"/>
</dbReference>
<dbReference type="Proteomes" id="UP000199608">
    <property type="component" value="Unassembled WGS sequence"/>
</dbReference>
<dbReference type="Gene3D" id="3.40.50.880">
    <property type="match status" value="1"/>
</dbReference>
<dbReference type="SUPFAM" id="SSF52317">
    <property type="entry name" value="Class I glutamine amidotransferase-like"/>
    <property type="match status" value="1"/>
</dbReference>
<keyword evidence="5" id="KW-1185">Reference proteome</keyword>
<dbReference type="Gene3D" id="1.10.10.60">
    <property type="entry name" value="Homeodomain-like"/>
    <property type="match status" value="2"/>
</dbReference>
<dbReference type="EMBL" id="FNLL01000021">
    <property type="protein sequence ID" value="SDU63961.1"/>
    <property type="molecule type" value="Genomic_DNA"/>
</dbReference>
<keyword evidence="1" id="KW-0805">Transcription regulation</keyword>
<dbReference type="InterPro" id="IPR002818">
    <property type="entry name" value="DJ-1/PfpI"/>
</dbReference>
<dbReference type="InterPro" id="IPR018060">
    <property type="entry name" value="HTH_AraC"/>
</dbReference>
<dbReference type="SUPFAM" id="SSF46689">
    <property type="entry name" value="Homeodomain-like"/>
    <property type="match status" value="2"/>
</dbReference>
<dbReference type="InterPro" id="IPR052158">
    <property type="entry name" value="INH-QAR"/>
</dbReference>
<dbReference type="GO" id="GO:0043565">
    <property type="term" value="F:sequence-specific DNA binding"/>
    <property type="evidence" value="ECO:0007669"/>
    <property type="project" value="InterPro"/>
</dbReference>
<dbReference type="Pfam" id="PF01965">
    <property type="entry name" value="DJ-1_PfpI"/>
    <property type="match status" value="1"/>
</dbReference>
<evidence type="ECO:0000313" key="5">
    <source>
        <dbReference type="Proteomes" id="UP000199608"/>
    </source>
</evidence>
<evidence type="ECO:0000313" key="4">
    <source>
        <dbReference type="EMBL" id="SDU63961.1"/>
    </source>
</evidence>
<dbReference type="GO" id="GO:0003700">
    <property type="term" value="F:DNA-binding transcription factor activity"/>
    <property type="evidence" value="ECO:0007669"/>
    <property type="project" value="InterPro"/>
</dbReference>
<dbReference type="AlphaFoldDB" id="A0A1H2K673"/>
<proteinExistence type="predicted"/>
<dbReference type="PROSITE" id="PS01124">
    <property type="entry name" value="HTH_ARAC_FAMILY_2"/>
    <property type="match status" value="1"/>
</dbReference>
<protein>
    <submittedName>
        <fullName evidence="4">Transcriptional regulator GlxA family, contains an amidase domain and an AraC-type DNA-binding HTH domain</fullName>
    </submittedName>
</protein>
<organism evidence="4 5">
    <name type="scientific">Desulfobacula phenolica</name>
    <dbReference type="NCBI Taxonomy" id="90732"/>
    <lineage>
        <taxon>Bacteria</taxon>
        <taxon>Pseudomonadati</taxon>
        <taxon>Thermodesulfobacteriota</taxon>
        <taxon>Desulfobacteria</taxon>
        <taxon>Desulfobacterales</taxon>
        <taxon>Desulfobacteraceae</taxon>
        <taxon>Desulfobacula</taxon>
    </lineage>
</organism>
<dbReference type="CDD" id="cd03138">
    <property type="entry name" value="GATase1_AraC_2"/>
    <property type="match status" value="1"/>
</dbReference>
<evidence type="ECO:0000259" key="3">
    <source>
        <dbReference type="PROSITE" id="PS01124"/>
    </source>
</evidence>
<dbReference type="InterPro" id="IPR029062">
    <property type="entry name" value="Class_I_gatase-like"/>
</dbReference>
<keyword evidence="2" id="KW-0804">Transcription</keyword>
<dbReference type="RefSeq" id="WP_092238451.1">
    <property type="nucleotide sequence ID" value="NZ_FNLL01000021.1"/>
</dbReference>
<evidence type="ECO:0000256" key="2">
    <source>
        <dbReference type="ARBA" id="ARBA00023163"/>
    </source>
</evidence>
<dbReference type="Pfam" id="PF12833">
    <property type="entry name" value="HTH_18"/>
    <property type="match status" value="1"/>
</dbReference>
<name>A0A1H2K673_9BACT</name>
<accession>A0A1H2K673</accession>
<gene>
    <name evidence="4" type="ORF">SAMN04487931_12121</name>
</gene>
<dbReference type="SMART" id="SM00342">
    <property type="entry name" value="HTH_ARAC"/>
    <property type="match status" value="1"/>
</dbReference>
<feature type="domain" description="HTH araC/xylS-type" evidence="3">
    <location>
        <begin position="221"/>
        <end position="319"/>
    </location>
</feature>